<dbReference type="Proteomes" id="UP000191931">
    <property type="component" value="Unassembled WGS sequence"/>
</dbReference>
<dbReference type="InterPro" id="IPR000905">
    <property type="entry name" value="Gcp-like_dom"/>
</dbReference>
<sequence length="315" mass="33302">MKILAVDTAEQSCSIALVEDGFPLFETFLCNKVTHSRSLMSMIAKMFDSNIAGKGQGIKDVDGMVAACGPGSFTGLRIGISVVKGLACAASKPVAGISSLDGIAWQFSASASIVSPSMVGKNSLSEVPEAPSMSGKNSLSEVAEAPSMAGKNFLSVVAEAPSMAGKNFLSGVSEAPSRVTDSYASVCAMMDAKRGEVYCAFYRFINGQLIEKSQERALAPEKAAAMAGNNLTLFAGSGAVVFRETIKKICGDNAMFAPPFQNYVRASALAYALLQKPYRLSLEHDAIMPVYLRRSDAEMNYEQSKGGFVDKESSL</sequence>
<evidence type="ECO:0000313" key="2">
    <source>
        <dbReference type="EMBL" id="SLM32958.1"/>
    </source>
</evidence>
<organism evidence="2 3">
    <name type="scientific">Desulfamplus magnetovallimortis</name>
    <dbReference type="NCBI Taxonomy" id="1246637"/>
    <lineage>
        <taxon>Bacteria</taxon>
        <taxon>Pseudomonadati</taxon>
        <taxon>Thermodesulfobacteriota</taxon>
        <taxon>Desulfobacteria</taxon>
        <taxon>Desulfobacterales</taxon>
        <taxon>Desulfobacteraceae</taxon>
        <taxon>Desulfamplus</taxon>
    </lineage>
</organism>
<feature type="domain" description="Gcp-like" evidence="1">
    <location>
        <begin position="34"/>
        <end position="110"/>
    </location>
</feature>
<dbReference type="CDD" id="cd24032">
    <property type="entry name" value="ASKHA_NBD_TsaB"/>
    <property type="match status" value="1"/>
</dbReference>
<accession>A0A1W1HKT5</accession>
<evidence type="ECO:0000313" key="3">
    <source>
        <dbReference type="Proteomes" id="UP000191931"/>
    </source>
</evidence>
<protein>
    <submittedName>
        <fullName evidence="2">Putative peptidase M22</fullName>
    </submittedName>
</protein>
<dbReference type="EMBL" id="FWEV01000329">
    <property type="protein sequence ID" value="SLM32958.1"/>
    <property type="molecule type" value="Genomic_DNA"/>
</dbReference>
<dbReference type="SUPFAM" id="SSF53067">
    <property type="entry name" value="Actin-like ATPase domain"/>
    <property type="match status" value="2"/>
</dbReference>
<dbReference type="InterPro" id="IPR043129">
    <property type="entry name" value="ATPase_NBD"/>
</dbReference>
<reference evidence="2 3" key="1">
    <citation type="submission" date="2017-03" db="EMBL/GenBank/DDBJ databases">
        <authorList>
            <person name="Afonso C.L."/>
            <person name="Miller P.J."/>
            <person name="Scott M.A."/>
            <person name="Spackman E."/>
            <person name="Goraichik I."/>
            <person name="Dimitrov K.M."/>
            <person name="Suarez D.L."/>
            <person name="Swayne D.E."/>
        </authorList>
    </citation>
    <scope>NUCLEOTIDE SEQUENCE [LARGE SCALE GENOMIC DNA]</scope>
    <source>
        <strain evidence="2">PRJEB14757</strain>
    </source>
</reference>
<dbReference type="GO" id="GO:0002949">
    <property type="term" value="P:tRNA threonylcarbamoyladenosine modification"/>
    <property type="evidence" value="ECO:0007669"/>
    <property type="project" value="InterPro"/>
</dbReference>
<dbReference type="STRING" id="1246637.MTBBW1_830030"/>
<dbReference type="Gene3D" id="3.30.420.40">
    <property type="match status" value="2"/>
</dbReference>
<dbReference type="AlphaFoldDB" id="A0A1W1HKT5"/>
<dbReference type="OrthoDB" id="9809995at2"/>
<proteinExistence type="predicted"/>
<gene>
    <name evidence="2" type="ORF">MTBBW1_830030</name>
</gene>
<dbReference type="Pfam" id="PF00814">
    <property type="entry name" value="TsaD"/>
    <property type="match status" value="1"/>
</dbReference>
<keyword evidence="3" id="KW-1185">Reference proteome</keyword>
<dbReference type="RefSeq" id="WP_080802942.1">
    <property type="nucleotide sequence ID" value="NZ_LT828544.1"/>
</dbReference>
<dbReference type="InterPro" id="IPR022496">
    <property type="entry name" value="T6A_TsaB"/>
</dbReference>
<dbReference type="NCBIfam" id="TIGR03725">
    <property type="entry name" value="T6A_YeaZ"/>
    <property type="match status" value="1"/>
</dbReference>
<evidence type="ECO:0000259" key="1">
    <source>
        <dbReference type="Pfam" id="PF00814"/>
    </source>
</evidence>
<name>A0A1W1HKT5_9BACT</name>